<reference evidence="3 4" key="1">
    <citation type="submission" date="2017-03" db="EMBL/GenBank/DDBJ databases">
        <title>An alternative strategy for trypanosome survival in the mammalian bloodstream revealed through genome and transcriptome analysis of the ubiquitous bovine parasite Trypanosoma (Megatrypanum) theileri.</title>
        <authorList>
            <person name="Kelly S."/>
            <person name="Ivens A."/>
            <person name="Mott A."/>
            <person name="O'Neill E."/>
            <person name="Emms D."/>
            <person name="Macleod O."/>
            <person name="Voorheis P."/>
            <person name="Matthews J."/>
            <person name="Matthews K."/>
            <person name="Carrington M."/>
        </authorList>
    </citation>
    <scope>NUCLEOTIDE SEQUENCE [LARGE SCALE GENOMIC DNA]</scope>
    <source>
        <strain evidence="3">Edinburgh</strain>
    </source>
</reference>
<feature type="compositionally biased region" description="Low complexity" evidence="1">
    <location>
        <begin position="144"/>
        <end position="155"/>
    </location>
</feature>
<evidence type="ECO:0000313" key="3">
    <source>
        <dbReference type="EMBL" id="ORC88749.1"/>
    </source>
</evidence>
<feature type="compositionally biased region" description="Acidic residues" evidence="1">
    <location>
        <begin position="82"/>
        <end position="92"/>
    </location>
</feature>
<dbReference type="VEuPathDB" id="TriTrypDB:TM35_000151800"/>
<evidence type="ECO:0008006" key="5">
    <source>
        <dbReference type="Google" id="ProtNLM"/>
    </source>
</evidence>
<dbReference type="EMBL" id="NBCO01000015">
    <property type="protein sequence ID" value="ORC88749.1"/>
    <property type="molecule type" value="Genomic_DNA"/>
</dbReference>
<comment type="caution">
    <text evidence="3">The sequence shown here is derived from an EMBL/GenBank/DDBJ whole genome shotgun (WGS) entry which is preliminary data.</text>
</comment>
<feature type="region of interest" description="Disordered" evidence="1">
    <location>
        <begin position="42"/>
        <end position="228"/>
    </location>
</feature>
<protein>
    <recommendedName>
        <fullName evidence="5">Mucin-associated surface protein (MASP)</fullName>
    </recommendedName>
</protein>
<keyword evidence="2" id="KW-0732">Signal</keyword>
<feature type="compositionally biased region" description="Polar residues" evidence="1">
    <location>
        <begin position="199"/>
        <end position="216"/>
    </location>
</feature>
<name>A0A1X0NX19_9TRYP</name>
<feature type="compositionally biased region" description="Low complexity" evidence="1">
    <location>
        <begin position="125"/>
        <end position="137"/>
    </location>
</feature>
<evidence type="ECO:0000256" key="2">
    <source>
        <dbReference type="SAM" id="SignalP"/>
    </source>
</evidence>
<proteinExistence type="predicted"/>
<gene>
    <name evidence="3" type="ORF">TM35_000151800</name>
</gene>
<evidence type="ECO:0000313" key="4">
    <source>
        <dbReference type="Proteomes" id="UP000192257"/>
    </source>
</evidence>
<sequence length="228" mass="24197">MAVMMMMMRHVICILVLLFCFSCCVVLAGDLESEVKVEVTPDGDAAKGVGQPGDELEKTQAELQRSDLKGTTGDPKHRDGDSETEDIVDSPELEPMAEPAITLGGKGLQNHPSKHQTPHLGGDNLHSSQLLSSNSVLTGENNRSAASASSSSSSSTVSVGRVELDNAKKGEKVESPSNKDTKANSESTDNDRVHEPPANQINTVNSDSTHISQNTVQEQSAETSQSSQ</sequence>
<feature type="compositionally biased region" description="Basic and acidic residues" evidence="1">
    <location>
        <begin position="162"/>
        <end position="195"/>
    </location>
</feature>
<evidence type="ECO:0000256" key="1">
    <source>
        <dbReference type="SAM" id="MobiDB-lite"/>
    </source>
</evidence>
<keyword evidence="4" id="KW-1185">Reference proteome</keyword>
<accession>A0A1X0NX19</accession>
<feature type="compositionally biased region" description="Basic and acidic residues" evidence="1">
    <location>
        <begin position="55"/>
        <end position="81"/>
    </location>
</feature>
<dbReference type="Proteomes" id="UP000192257">
    <property type="component" value="Unassembled WGS sequence"/>
</dbReference>
<feature type="chain" id="PRO_5013094838" description="Mucin-associated surface protein (MASP)" evidence="2">
    <location>
        <begin position="29"/>
        <end position="228"/>
    </location>
</feature>
<feature type="non-terminal residue" evidence="3">
    <location>
        <position position="228"/>
    </location>
</feature>
<organism evidence="3 4">
    <name type="scientific">Trypanosoma theileri</name>
    <dbReference type="NCBI Taxonomy" id="67003"/>
    <lineage>
        <taxon>Eukaryota</taxon>
        <taxon>Discoba</taxon>
        <taxon>Euglenozoa</taxon>
        <taxon>Kinetoplastea</taxon>
        <taxon>Metakinetoplastina</taxon>
        <taxon>Trypanosomatida</taxon>
        <taxon>Trypanosomatidae</taxon>
        <taxon>Trypanosoma</taxon>
    </lineage>
</organism>
<dbReference type="AlphaFoldDB" id="A0A1X0NX19"/>
<dbReference type="RefSeq" id="XP_028882815.1">
    <property type="nucleotide sequence ID" value="XM_029025832.1"/>
</dbReference>
<feature type="signal peptide" evidence="2">
    <location>
        <begin position="1"/>
        <end position="28"/>
    </location>
</feature>
<feature type="compositionally biased region" description="Low complexity" evidence="1">
    <location>
        <begin position="217"/>
        <end position="228"/>
    </location>
</feature>
<dbReference type="GeneID" id="39985612"/>